<feature type="region of interest" description="Disordered" evidence="1">
    <location>
        <begin position="74"/>
        <end position="97"/>
    </location>
</feature>
<dbReference type="EMBL" id="BPLR01020189">
    <property type="protein sequence ID" value="GIX75694.1"/>
    <property type="molecule type" value="Genomic_DNA"/>
</dbReference>
<proteinExistence type="predicted"/>
<comment type="caution">
    <text evidence="2">The sequence shown here is derived from an EMBL/GenBank/DDBJ whole genome shotgun (WGS) entry which is preliminary data.</text>
</comment>
<evidence type="ECO:0000313" key="2">
    <source>
        <dbReference type="EMBL" id="GIX75694.1"/>
    </source>
</evidence>
<gene>
    <name evidence="2" type="ORF">CEXT_223941</name>
</gene>
<reference evidence="2 3" key="1">
    <citation type="submission" date="2021-06" db="EMBL/GenBank/DDBJ databases">
        <title>Caerostris extrusa draft genome.</title>
        <authorList>
            <person name="Kono N."/>
            <person name="Arakawa K."/>
        </authorList>
    </citation>
    <scope>NUCLEOTIDE SEQUENCE [LARGE SCALE GENOMIC DNA]</scope>
</reference>
<protein>
    <submittedName>
        <fullName evidence="2">Uncharacterized protein</fullName>
    </submittedName>
</protein>
<sequence>MRLIKFPERSQRRDKISFEMEGEKKKKEKSWKPKSGNTEMEIPVVPVFMNRPASSREVVPSGGNTGLNDIQTYLSNMNNSSTSREKVPSRKHRTGWH</sequence>
<dbReference type="AlphaFoldDB" id="A0AAV4MUY2"/>
<keyword evidence="3" id="KW-1185">Reference proteome</keyword>
<organism evidence="2 3">
    <name type="scientific">Caerostris extrusa</name>
    <name type="common">Bark spider</name>
    <name type="synonym">Caerostris bankana</name>
    <dbReference type="NCBI Taxonomy" id="172846"/>
    <lineage>
        <taxon>Eukaryota</taxon>
        <taxon>Metazoa</taxon>
        <taxon>Ecdysozoa</taxon>
        <taxon>Arthropoda</taxon>
        <taxon>Chelicerata</taxon>
        <taxon>Arachnida</taxon>
        <taxon>Araneae</taxon>
        <taxon>Araneomorphae</taxon>
        <taxon>Entelegynae</taxon>
        <taxon>Araneoidea</taxon>
        <taxon>Araneidae</taxon>
        <taxon>Caerostris</taxon>
    </lineage>
</organism>
<dbReference type="Proteomes" id="UP001054945">
    <property type="component" value="Unassembled WGS sequence"/>
</dbReference>
<evidence type="ECO:0000256" key="1">
    <source>
        <dbReference type="SAM" id="MobiDB-lite"/>
    </source>
</evidence>
<name>A0AAV4MUY2_CAEEX</name>
<accession>A0AAV4MUY2</accession>
<evidence type="ECO:0000313" key="3">
    <source>
        <dbReference type="Proteomes" id="UP001054945"/>
    </source>
</evidence>
<feature type="region of interest" description="Disordered" evidence="1">
    <location>
        <begin position="1"/>
        <end position="44"/>
    </location>
</feature>
<feature type="compositionally biased region" description="Basic and acidic residues" evidence="1">
    <location>
        <begin position="1"/>
        <end position="25"/>
    </location>
</feature>